<evidence type="ECO:0000256" key="4">
    <source>
        <dbReference type="ARBA" id="ARBA00022553"/>
    </source>
</evidence>
<comment type="caution">
    <text evidence="9">The sequence shown here is derived from an EMBL/GenBank/DDBJ whole genome shotgun (WGS) entry which is preliminary data.</text>
</comment>
<keyword evidence="5" id="KW-0808">Transferase</keyword>
<evidence type="ECO:0000256" key="1">
    <source>
        <dbReference type="ARBA" id="ARBA00000085"/>
    </source>
</evidence>
<dbReference type="InterPro" id="IPR050351">
    <property type="entry name" value="BphY/WalK/GraS-like"/>
</dbReference>
<proteinExistence type="predicted"/>
<evidence type="ECO:0000313" key="9">
    <source>
        <dbReference type="EMBL" id="MET3617263.1"/>
    </source>
</evidence>
<dbReference type="Proteomes" id="UP001549162">
    <property type="component" value="Unassembled WGS sequence"/>
</dbReference>
<name>A0ABV2J909_9FIRM</name>
<dbReference type="InterPro" id="IPR005467">
    <property type="entry name" value="His_kinase_dom"/>
</dbReference>
<evidence type="ECO:0000256" key="5">
    <source>
        <dbReference type="ARBA" id="ARBA00022679"/>
    </source>
</evidence>
<protein>
    <recommendedName>
        <fullName evidence="3">histidine kinase</fullName>
        <ecNumber evidence="3">2.7.13.3</ecNumber>
    </recommendedName>
</protein>
<dbReference type="InterPro" id="IPR036890">
    <property type="entry name" value="HATPase_C_sf"/>
</dbReference>
<organism evidence="9 10">
    <name type="scientific">Peptoniphilus olsenii</name>
    <dbReference type="NCBI Taxonomy" id="411570"/>
    <lineage>
        <taxon>Bacteria</taxon>
        <taxon>Bacillati</taxon>
        <taxon>Bacillota</taxon>
        <taxon>Tissierellia</taxon>
        <taxon>Tissierellales</taxon>
        <taxon>Peptoniphilaceae</taxon>
        <taxon>Peptoniphilus</taxon>
    </lineage>
</organism>
<dbReference type="EC" id="2.7.13.3" evidence="3"/>
<evidence type="ECO:0000256" key="3">
    <source>
        <dbReference type="ARBA" id="ARBA00012438"/>
    </source>
</evidence>
<dbReference type="Gene3D" id="3.30.565.10">
    <property type="entry name" value="Histidine kinase-like ATPase, C-terminal domain"/>
    <property type="match status" value="1"/>
</dbReference>
<comment type="subcellular location">
    <subcellularLocation>
        <location evidence="2">Membrane</location>
    </subcellularLocation>
</comment>
<dbReference type="PANTHER" id="PTHR45453">
    <property type="entry name" value="PHOSPHATE REGULON SENSOR PROTEIN PHOR"/>
    <property type="match status" value="1"/>
</dbReference>
<evidence type="ECO:0000313" key="10">
    <source>
        <dbReference type="Proteomes" id="UP001549162"/>
    </source>
</evidence>
<keyword evidence="7" id="KW-0902">Two-component regulatory system</keyword>
<dbReference type="Pfam" id="PF02518">
    <property type="entry name" value="HATPase_c"/>
    <property type="match status" value="1"/>
</dbReference>
<evidence type="ECO:0000256" key="7">
    <source>
        <dbReference type="ARBA" id="ARBA00023012"/>
    </source>
</evidence>
<dbReference type="InterPro" id="IPR003594">
    <property type="entry name" value="HATPase_dom"/>
</dbReference>
<keyword evidence="10" id="KW-1185">Reference proteome</keyword>
<feature type="domain" description="Histidine kinase" evidence="8">
    <location>
        <begin position="1"/>
        <end position="186"/>
    </location>
</feature>
<dbReference type="PROSITE" id="PS50109">
    <property type="entry name" value="HIS_KIN"/>
    <property type="match status" value="1"/>
</dbReference>
<evidence type="ECO:0000256" key="6">
    <source>
        <dbReference type="ARBA" id="ARBA00022777"/>
    </source>
</evidence>
<dbReference type="GO" id="GO:0016301">
    <property type="term" value="F:kinase activity"/>
    <property type="evidence" value="ECO:0007669"/>
    <property type="project" value="UniProtKB-KW"/>
</dbReference>
<evidence type="ECO:0000256" key="2">
    <source>
        <dbReference type="ARBA" id="ARBA00004370"/>
    </source>
</evidence>
<reference evidence="9 10" key="1">
    <citation type="submission" date="2024-06" db="EMBL/GenBank/DDBJ databases">
        <title>Genomic Encyclopedia of Type Strains, Phase IV (KMG-IV): sequencing the most valuable type-strain genomes for metagenomic binning, comparative biology and taxonomic classification.</title>
        <authorList>
            <person name="Goeker M."/>
        </authorList>
    </citation>
    <scope>NUCLEOTIDE SEQUENCE [LARGE SCALE GENOMIC DNA]</scope>
    <source>
        <strain evidence="9 10">DSM 21460</strain>
    </source>
</reference>
<evidence type="ECO:0000259" key="8">
    <source>
        <dbReference type="PROSITE" id="PS50109"/>
    </source>
</evidence>
<keyword evidence="6 9" id="KW-0418">Kinase</keyword>
<dbReference type="SUPFAM" id="SSF55874">
    <property type="entry name" value="ATPase domain of HSP90 chaperone/DNA topoisomerase II/histidine kinase"/>
    <property type="match status" value="1"/>
</dbReference>
<dbReference type="PANTHER" id="PTHR45453:SF1">
    <property type="entry name" value="PHOSPHATE REGULON SENSOR PROTEIN PHOR"/>
    <property type="match status" value="1"/>
</dbReference>
<accession>A0ABV2J909</accession>
<dbReference type="EMBL" id="JBEPMA010000004">
    <property type="protein sequence ID" value="MET3617263.1"/>
    <property type="molecule type" value="Genomic_DNA"/>
</dbReference>
<sequence>MSLIDCQDDNKRYLDISLTKAGQLKELIEKFYEYSLVSSREVDYGLRKINLVDIFNSVLINYYDIFNDENKSITIEVDDGVGEVYASEKLLVMIFNNLLDNMYKYSLGNNKIEIRKNQNIIIIFSNDTELEDGEYLSLLDRMRVIDNSRKSSGLGLSIVKEALDKMKWDYEVRVKNKKFYFTILVK</sequence>
<gene>
    <name evidence="9" type="ORF">ABID14_000892</name>
</gene>
<comment type="catalytic activity">
    <reaction evidence="1">
        <text>ATP + protein L-histidine = ADP + protein N-phospho-L-histidine.</text>
        <dbReference type="EC" id="2.7.13.3"/>
    </reaction>
</comment>
<keyword evidence="4" id="KW-0597">Phosphoprotein</keyword>